<dbReference type="NCBIfam" id="TIGR01313">
    <property type="entry name" value="therm_gnt_kin"/>
    <property type="match status" value="1"/>
</dbReference>
<dbReference type="Proteomes" id="UP001151287">
    <property type="component" value="Unassembled WGS sequence"/>
</dbReference>
<dbReference type="FunFam" id="3.40.50.300:FF:000522">
    <property type="entry name" value="Gluconokinase"/>
    <property type="match status" value="1"/>
</dbReference>
<dbReference type="GO" id="GO:0005975">
    <property type="term" value="P:carbohydrate metabolic process"/>
    <property type="evidence" value="ECO:0007669"/>
    <property type="project" value="InterPro"/>
</dbReference>
<keyword evidence="11" id="KW-0812">Transmembrane</keyword>
<dbReference type="GO" id="GO:0005524">
    <property type="term" value="F:ATP binding"/>
    <property type="evidence" value="ECO:0007669"/>
    <property type="project" value="UniProtKB-KW"/>
</dbReference>
<feature type="transmembrane region" description="Helical" evidence="11">
    <location>
        <begin position="242"/>
        <end position="267"/>
    </location>
</feature>
<name>A0A9Q0BZH5_9POAL</name>
<evidence type="ECO:0000256" key="5">
    <source>
        <dbReference type="ARBA" id="ARBA00022741"/>
    </source>
</evidence>
<evidence type="ECO:0000256" key="3">
    <source>
        <dbReference type="ARBA" id="ARBA00012054"/>
    </source>
</evidence>
<evidence type="ECO:0000313" key="13">
    <source>
        <dbReference type="Proteomes" id="UP001151287"/>
    </source>
</evidence>
<dbReference type="GO" id="GO:0005737">
    <property type="term" value="C:cytoplasm"/>
    <property type="evidence" value="ECO:0007669"/>
    <property type="project" value="TreeGrafter"/>
</dbReference>
<evidence type="ECO:0000256" key="1">
    <source>
        <dbReference type="ARBA" id="ARBA00004875"/>
    </source>
</evidence>
<organism evidence="12 13">
    <name type="scientific">Rhynchospora breviuscula</name>
    <dbReference type="NCBI Taxonomy" id="2022672"/>
    <lineage>
        <taxon>Eukaryota</taxon>
        <taxon>Viridiplantae</taxon>
        <taxon>Streptophyta</taxon>
        <taxon>Embryophyta</taxon>
        <taxon>Tracheophyta</taxon>
        <taxon>Spermatophyta</taxon>
        <taxon>Magnoliopsida</taxon>
        <taxon>Liliopsida</taxon>
        <taxon>Poales</taxon>
        <taxon>Cyperaceae</taxon>
        <taxon>Cyperoideae</taxon>
        <taxon>Rhynchosporeae</taxon>
        <taxon>Rhynchospora</taxon>
    </lineage>
</organism>
<dbReference type="PANTHER" id="PTHR43442">
    <property type="entry name" value="GLUCONOKINASE-RELATED"/>
    <property type="match status" value="1"/>
</dbReference>
<comment type="caution">
    <text evidence="12">The sequence shown here is derived from an EMBL/GenBank/DDBJ whole genome shotgun (WGS) entry which is preliminary data.</text>
</comment>
<keyword evidence="11" id="KW-0472">Membrane</keyword>
<keyword evidence="11" id="KW-1133">Transmembrane helix</keyword>
<keyword evidence="5 9" id="KW-0547">Nucleotide-binding</keyword>
<evidence type="ECO:0000256" key="8">
    <source>
        <dbReference type="ARBA" id="ARBA00048090"/>
    </source>
</evidence>
<dbReference type="GO" id="GO:0046316">
    <property type="term" value="F:gluconokinase activity"/>
    <property type="evidence" value="ECO:0007669"/>
    <property type="project" value="UniProtKB-EC"/>
</dbReference>
<proteinExistence type="inferred from homology"/>
<keyword evidence="6 9" id="KW-0418">Kinase</keyword>
<dbReference type="InterPro" id="IPR027417">
    <property type="entry name" value="P-loop_NTPase"/>
</dbReference>
<evidence type="ECO:0000256" key="11">
    <source>
        <dbReference type="SAM" id="Phobius"/>
    </source>
</evidence>
<keyword evidence="7 9" id="KW-0067">ATP-binding</keyword>
<keyword evidence="4 9" id="KW-0808">Transferase</keyword>
<evidence type="ECO:0000256" key="2">
    <source>
        <dbReference type="ARBA" id="ARBA00008420"/>
    </source>
</evidence>
<dbReference type="Pfam" id="PF13671">
    <property type="entry name" value="AAA_33"/>
    <property type="match status" value="1"/>
</dbReference>
<comment type="similarity">
    <text evidence="2 9">Belongs to the gluconokinase GntK/GntV family.</text>
</comment>
<feature type="compositionally biased region" description="Basic and acidic residues" evidence="10">
    <location>
        <begin position="27"/>
        <end position="46"/>
    </location>
</feature>
<dbReference type="CDD" id="cd02021">
    <property type="entry name" value="GntK"/>
    <property type="match status" value="1"/>
</dbReference>
<comment type="pathway">
    <text evidence="1 9">Carbohydrate acid metabolism; D-gluconate degradation.</text>
</comment>
<feature type="transmembrane region" description="Helical" evidence="11">
    <location>
        <begin position="215"/>
        <end position="235"/>
    </location>
</feature>
<dbReference type="Gene3D" id="3.40.50.300">
    <property type="entry name" value="P-loop containing nucleotide triphosphate hydrolases"/>
    <property type="match status" value="1"/>
</dbReference>
<evidence type="ECO:0000256" key="4">
    <source>
        <dbReference type="ARBA" id="ARBA00022679"/>
    </source>
</evidence>
<dbReference type="EC" id="2.7.1.12" evidence="3 9"/>
<dbReference type="OrthoDB" id="275177at2759"/>
<dbReference type="PANTHER" id="PTHR43442:SF3">
    <property type="entry name" value="GLUCONOKINASE-RELATED"/>
    <property type="match status" value="1"/>
</dbReference>
<keyword evidence="13" id="KW-1185">Reference proteome</keyword>
<accession>A0A9Q0BZH5</accession>
<evidence type="ECO:0000313" key="12">
    <source>
        <dbReference type="EMBL" id="KAJ1684095.1"/>
    </source>
</evidence>
<reference evidence="12" key="1">
    <citation type="journal article" date="2022" name="Cell">
        <title>Repeat-based holocentromeres influence genome architecture and karyotype evolution.</title>
        <authorList>
            <person name="Hofstatter P.G."/>
            <person name="Thangavel G."/>
            <person name="Lux T."/>
            <person name="Neumann P."/>
            <person name="Vondrak T."/>
            <person name="Novak P."/>
            <person name="Zhang M."/>
            <person name="Costa L."/>
            <person name="Castellani M."/>
            <person name="Scott A."/>
            <person name="Toegelov H."/>
            <person name="Fuchs J."/>
            <person name="Mata-Sucre Y."/>
            <person name="Dias Y."/>
            <person name="Vanzela A.L.L."/>
            <person name="Huettel B."/>
            <person name="Almeida C.C.S."/>
            <person name="Simkova H."/>
            <person name="Souza G."/>
            <person name="Pedrosa-Harand A."/>
            <person name="Macas J."/>
            <person name="Mayer K.F.X."/>
            <person name="Houben A."/>
            <person name="Marques A."/>
        </authorList>
    </citation>
    <scope>NUCLEOTIDE SEQUENCE</scope>
    <source>
        <strain evidence="12">RhyBre1mFocal</strain>
    </source>
</reference>
<dbReference type="AlphaFoldDB" id="A0A9Q0BZH5"/>
<sequence length="287" mass="30529">MGVSGSGKTTVAELLAERLHGTLVEGDDLHPQANREKMRSGEPLTDDDRWPWLDRVAQAVAATDGPVVATCSALKRSYRDRLREGAPGTFFVHLDGESQLLKDRQASREGHFMPPSLMDSQLETLEQLAADEAGVRLDVAAPPEELADLAARAQDGSQRYWDGAEWTAHHPAAPPTGPATPFATAPYPVAPYSAAPHGAPPYGIAPYAVAPKNPGLALVASFFIPGLGTIINGEVGKGVGILVGYVVSLFLIFALIGVPLVIGLWIWGMVDAYQGAQRWNAAHGIRS</sequence>
<evidence type="ECO:0000256" key="10">
    <source>
        <dbReference type="SAM" id="MobiDB-lite"/>
    </source>
</evidence>
<protein>
    <recommendedName>
        <fullName evidence="3 9">Gluconokinase</fullName>
        <ecNumber evidence="3 9">2.7.1.12</ecNumber>
    </recommendedName>
</protein>
<feature type="region of interest" description="Disordered" evidence="10">
    <location>
        <begin position="23"/>
        <end position="46"/>
    </location>
</feature>
<dbReference type="SUPFAM" id="SSF52540">
    <property type="entry name" value="P-loop containing nucleoside triphosphate hydrolases"/>
    <property type="match status" value="1"/>
</dbReference>
<comment type="catalytic activity">
    <reaction evidence="8 9">
        <text>D-gluconate + ATP = 6-phospho-D-gluconate + ADP + H(+)</text>
        <dbReference type="Rhea" id="RHEA:19433"/>
        <dbReference type="ChEBI" id="CHEBI:15378"/>
        <dbReference type="ChEBI" id="CHEBI:18391"/>
        <dbReference type="ChEBI" id="CHEBI:30616"/>
        <dbReference type="ChEBI" id="CHEBI:58759"/>
        <dbReference type="ChEBI" id="CHEBI:456216"/>
        <dbReference type="EC" id="2.7.1.12"/>
    </reaction>
</comment>
<evidence type="ECO:0000256" key="9">
    <source>
        <dbReference type="RuleBase" id="RU363066"/>
    </source>
</evidence>
<evidence type="ECO:0000256" key="7">
    <source>
        <dbReference type="ARBA" id="ARBA00022840"/>
    </source>
</evidence>
<evidence type="ECO:0000256" key="6">
    <source>
        <dbReference type="ARBA" id="ARBA00022777"/>
    </source>
</evidence>
<dbReference type="EMBL" id="JAMQYH010000043">
    <property type="protein sequence ID" value="KAJ1684095.1"/>
    <property type="molecule type" value="Genomic_DNA"/>
</dbReference>
<gene>
    <name evidence="12" type="ORF">LUZ63_020664</name>
</gene>
<dbReference type="InterPro" id="IPR006001">
    <property type="entry name" value="Therm_gnt_kin"/>
</dbReference>